<feature type="transmembrane region" description="Helical" evidence="1">
    <location>
        <begin position="238"/>
        <end position="263"/>
    </location>
</feature>
<sequence length="322" mass="37351">MLLQGNLDVPLGPIDYEDTMDFPKHINIQRRINYFSSDFYDLLNYFRNFDSYTWTLNVLMSVITLVLSSFSVFVIGSTGKMNRVYQRTIIEHIIMSTVLSFSFPVTGFTIIANYRILMIDKWLDSAKLPLITAAIIVYGYLGVVVFCMYSFFMNFLASVHVRVNSRILRKWDPEFVLRVLIILYGIAILILLWIFAFKSFYWNSESIMNDVQKTHPQYSHLNLEKTVHMLVWTQGLSYILMVLACICLSFVPFSISIISWNYVLVNNQKSKHSEVVKKTAETDNKNGNSIPQHDIHLLHSIFRNSPLLNCATKSSRISEKVY</sequence>
<evidence type="ECO:0000256" key="1">
    <source>
        <dbReference type="SAM" id="Phobius"/>
    </source>
</evidence>
<feature type="transmembrane region" description="Helical" evidence="1">
    <location>
        <begin position="131"/>
        <end position="155"/>
    </location>
</feature>
<feature type="transmembrane region" description="Helical" evidence="1">
    <location>
        <begin position="175"/>
        <end position="196"/>
    </location>
</feature>
<dbReference type="AlphaFoldDB" id="E3LPA2"/>
<reference evidence="2" key="1">
    <citation type="submission" date="2007-07" db="EMBL/GenBank/DDBJ databases">
        <title>PCAP assembly of the Caenorhabditis remanei genome.</title>
        <authorList>
            <consortium name="The Caenorhabditis remanei Sequencing Consortium"/>
            <person name="Wilson R.K."/>
        </authorList>
    </citation>
    <scope>NUCLEOTIDE SEQUENCE [LARGE SCALE GENOMIC DNA]</scope>
    <source>
        <strain evidence="2">PB4641</strain>
    </source>
</reference>
<protein>
    <submittedName>
        <fullName evidence="2">Uncharacterized protein</fullName>
    </submittedName>
</protein>
<dbReference type="InParanoid" id="E3LPA2"/>
<accession>E3LPA2</accession>
<evidence type="ECO:0000313" key="3">
    <source>
        <dbReference type="Proteomes" id="UP000008281"/>
    </source>
</evidence>
<dbReference type="EMBL" id="DS268412">
    <property type="protein sequence ID" value="EFP05848.1"/>
    <property type="molecule type" value="Genomic_DNA"/>
</dbReference>
<dbReference type="eggNOG" id="ENOG502TK55">
    <property type="taxonomic scope" value="Eukaryota"/>
</dbReference>
<keyword evidence="1" id="KW-0812">Transmembrane</keyword>
<feature type="transmembrane region" description="Helical" evidence="1">
    <location>
        <begin position="54"/>
        <end position="77"/>
    </location>
</feature>
<dbReference type="Proteomes" id="UP000008281">
    <property type="component" value="Unassembled WGS sequence"/>
</dbReference>
<proteinExistence type="predicted"/>
<name>E3LPA2_CAERE</name>
<dbReference type="HOGENOM" id="CLU_863932_0_0_1"/>
<feature type="transmembrane region" description="Helical" evidence="1">
    <location>
        <begin position="89"/>
        <end position="111"/>
    </location>
</feature>
<keyword evidence="3" id="KW-1185">Reference proteome</keyword>
<gene>
    <name evidence="2" type="ORF">CRE_27251</name>
</gene>
<organism evidence="3">
    <name type="scientific">Caenorhabditis remanei</name>
    <name type="common">Caenorhabditis vulgaris</name>
    <dbReference type="NCBI Taxonomy" id="31234"/>
    <lineage>
        <taxon>Eukaryota</taxon>
        <taxon>Metazoa</taxon>
        <taxon>Ecdysozoa</taxon>
        <taxon>Nematoda</taxon>
        <taxon>Chromadorea</taxon>
        <taxon>Rhabditida</taxon>
        <taxon>Rhabditina</taxon>
        <taxon>Rhabditomorpha</taxon>
        <taxon>Rhabditoidea</taxon>
        <taxon>Rhabditidae</taxon>
        <taxon>Peloderinae</taxon>
        <taxon>Caenorhabditis</taxon>
    </lineage>
</organism>
<evidence type="ECO:0000313" key="2">
    <source>
        <dbReference type="EMBL" id="EFP05848.1"/>
    </source>
</evidence>
<keyword evidence="1" id="KW-0472">Membrane</keyword>
<keyword evidence="1" id="KW-1133">Transmembrane helix</keyword>